<reference evidence="1 2" key="1">
    <citation type="submission" date="2018-10" db="EMBL/GenBank/DDBJ databases">
        <title>A high-quality apple genome assembly.</title>
        <authorList>
            <person name="Hu J."/>
        </authorList>
    </citation>
    <scope>NUCLEOTIDE SEQUENCE [LARGE SCALE GENOMIC DNA]</scope>
    <source>
        <strain evidence="2">cv. HFTH1</strain>
        <tissue evidence="1">Young leaf</tissue>
    </source>
</reference>
<dbReference type="EMBL" id="RDQH01000337">
    <property type="protein sequence ID" value="RXH83608.1"/>
    <property type="molecule type" value="Genomic_DNA"/>
</dbReference>
<protein>
    <submittedName>
        <fullName evidence="1">Uncharacterized protein</fullName>
    </submittedName>
</protein>
<comment type="caution">
    <text evidence="1">The sequence shown here is derived from an EMBL/GenBank/DDBJ whole genome shotgun (WGS) entry which is preliminary data.</text>
</comment>
<evidence type="ECO:0000313" key="1">
    <source>
        <dbReference type="EMBL" id="RXH83608.1"/>
    </source>
</evidence>
<keyword evidence="2" id="KW-1185">Reference proteome</keyword>
<proteinExistence type="predicted"/>
<dbReference type="AlphaFoldDB" id="A0A498IJ71"/>
<gene>
    <name evidence="1" type="ORF">DVH24_005861</name>
</gene>
<evidence type="ECO:0000313" key="2">
    <source>
        <dbReference type="Proteomes" id="UP000290289"/>
    </source>
</evidence>
<dbReference type="Proteomes" id="UP000290289">
    <property type="component" value="Chromosome 11"/>
</dbReference>
<name>A0A498IJ71_MALDO</name>
<accession>A0A498IJ71</accession>
<sequence>MLPETEATPAFPMSCFVRFMLSRMIGTRGAAANVEIKQVKKEIQDKWNVLIENSLKTLALCSESTGKSNLAVVSVGTIGDATENAKVCSLPVTPCMELPGSPSESAIFGASEFGPYHCITVQLESHSQIPLLPASFSSNIKIWLKFPSLFPSARNLTPITQKSRRPSPCLAVFLISRWFVLSIGFHLGTRNTCCMSRFITVLTRIFEIYLNCILSLSTIWKGSIRHPYVRRHTKSSNWNGMYEYIPLRIISRSSCQLIIVGGGVVPQPQEEQSNVFEIRFLSELSIAWSLNFFMPC</sequence>
<organism evidence="1 2">
    <name type="scientific">Malus domestica</name>
    <name type="common">Apple</name>
    <name type="synonym">Pyrus malus</name>
    <dbReference type="NCBI Taxonomy" id="3750"/>
    <lineage>
        <taxon>Eukaryota</taxon>
        <taxon>Viridiplantae</taxon>
        <taxon>Streptophyta</taxon>
        <taxon>Embryophyta</taxon>
        <taxon>Tracheophyta</taxon>
        <taxon>Spermatophyta</taxon>
        <taxon>Magnoliopsida</taxon>
        <taxon>eudicotyledons</taxon>
        <taxon>Gunneridae</taxon>
        <taxon>Pentapetalae</taxon>
        <taxon>rosids</taxon>
        <taxon>fabids</taxon>
        <taxon>Rosales</taxon>
        <taxon>Rosaceae</taxon>
        <taxon>Amygdaloideae</taxon>
        <taxon>Maleae</taxon>
        <taxon>Malus</taxon>
    </lineage>
</organism>